<sequence>MTRRYTFGYAYCGSTLAATGTHAIAAACTQHLAADTKVDRAVALEDVAQLFRKVGEDYVRDMAGRMGAAERPENAFFDGMIFGFCPATKRFRAFAIVSSMATGEFRMNFAELILAPNRFHPMGSGTGAFLALDAQLSREHREPGVLTTLGEMVRREVQADVGGHAQIGICDQRGFRVQPILNPGTAGATLSFLGWDTSMASRFEGYEIGYNAVKIDAFWQ</sequence>
<reference evidence="1 2" key="1">
    <citation type="journal article" date="2024" name="Chem. Sci.">
        <title>Discovery of megapolipeptins by genome mining of a Burkholderiales bacteria collection.</title>
        <authorList>
            <person name="Paulo B.S."/>
            <person name="Recchia M.J.J."/>
            <person name="Lee S."/>
            <person name="Fergusson C.H."/>
            <person name="Romanowski S.B."/>
            <person name="Hernandez A."/>
            <person name="Krull N."/>
            <person name="Liu D.Y."/>
            <person name="Cavanagh H."/>
            <person name="Bos A."/>
            <person name="Gray C.A."/>
            <person name="Murphy B.T."/>
            <person name="Linington R.G."/>
            <person name="Eustaquio A.S."/>
        </authorList>
    </citation>
    <scope>NUCLEOTIDE SEQUENCE [LARGE SCALE GENOMIC DNA]</scope>
    <source>
        <strain evidence="1 2">RL17-350-BIC-A</strain>
    </source>
</reference>
<dbReference type="EMBL" id="JAQQEZ010000010">
    <property type="protein sequence ID" value="MFM0002754.1"/>
    <property type="molecule type" value="Genomic_DNA"/>
</dbReference>
<accession>A0ABW9ATB5</accession>
<name>A0ABW9ATB5_9BURK</name>
<dbReference type="PROSITE" id="PS51257">
    <property type="entry name" value="PROKAR_LIPOPROTEIN"/>
    <property type="match status" value="1"/>
</dbReference>
<dbReference type="RefSeq" id="WP_408178021.1">
    <property type="nucleotide sequence ID" value="NZ_JAQQEZ010000010.1"/>
</dbReference>
<keyword evidence="2" id="KW-1185">Reference proteome</keyword>
<dbReference type="Proteomes" id="UP001629230">
    <property type="component" value="Unassembled WGS sequence"/>
</dbReference>
<evidence type="ECO:0000313" key="1">
    <source>
        <dbReference type="EMBL" id="MFM0002754.1"/>
    </source>
</evidence>
<protein>
    <submittedName>
        <fullName evidence="1">Uncharacterized protein</fullName>
    </submittedName>
</protein>
<evidence type="ECO:0000313" key="2">
    <source>
        <dbReference type="Proteomes" id="UP001629230"/>
    </source>
</evidence>
<proteinExistence type="predicted"/>
<comment type="caution">
    <text evidence="1">The sequence shown here is derived from an EMBL/GenBank/DDBJ whole genome shotgun (WGS) entry which is preliminary data.</text>
</comment>
<gene>
    <name evidence="1" type="ORF">PQR57_17170</name>
</gene>
<organism evidence="1 2">
    <name type="scientific">Paraburkholderia dipogonis</name>
    <dbReference type="NCBI Taxonomy" id="1211383"/>
    <lineage>
        <taxon>Bacteria</taxon>
        <taxon>Pseudomonadati</taxon>
        <taxon>Pseudomonadota</taxon>
        <taxon>Betaproteobacteria</taxon>
        <taxon>Burkholderiales</taxon>
        <taxon>Burkholderiaceae</taxon>
        <taxon>Paraburkholderia</taxon>
    </lineage>
</organism>